<evidence type="ECO:0000313" key="2">
    <source>
        <dbReference type="Proteomes" id="UP000838756"/>
    </source>
</evidence>
<dbReference type="PANTHER" id="PTHR33395:SF22">
    <property type="entry name" value="REVERSE TRANSCRIPTASE DOMAIN-CONTAINING PROTEIN"/>
    <property type="match status" value="1"/>
</dbReference>
<proteinExistence type="predicted"/>
<organism evidence="1 2">
    <name type="scientific">Pararge aegeria aegeria</name>
    <dbReference type="NCBI Taxonomy" id="348720"/>
    <lineage>
        <taxon>Eukaryota</taxon>
        <taxon>Metazoa</taxon>
        <taxon>Ecdysozoa</taxon>
        <taxon>Arthropoda</taxon>
        <taxon>Hexapoda</taxon>
        <taxon>Insecta</taxon>
        <taxon>Pterygota</taxon>
        <taxon>Neoptera</taxon>
        <taxon>Endopterygota</taxon>
        <taxon>Lepidoptera</taxon>
        <taxon>Glossata</taxon>
        <taxon>Ditrysia</taxon>
        <taxon>Papilionoidea</taxon>
        <taxon>Nymphalidae</taxon>
        <taxon>Satyrinae</taxon>
        <taxon>Satyrini</taxon>
        <taxon>Parargina</taxon>
        <taxon>Pararge</taxon>
    </lineage>
</organism>
<sequence>MTYSNQACDSGEGICNLFSTCFHSTFLSNDSGSVDSIADVNSPVEQSINTNDIDSIEVTQDPEYKLLKSLNLNKSAGPDSLPLIFLVNCAKSLSYPVTMLQKSDDGTVPIIWKAAFITSIHKKAAKNVVGN</sequence>
<name>A0A8S4SPK8_9NEOP</name>
<dbReference type="OrthoDB" id="426210at2759"/>
<accession>A0A8S4SPK8</accession>
<dbReference type="AlphaFoldDB" id="A0A8S4SPK8"/>
<dbReference type="EMBL" id="CAKXAJ010026533">
    <property type="protein sequence ID" value="CAH2269504.1"/>
    <property type="molecule type" value="Genomic_DNA"/>
</dbReference>
<dbReference type="Proteomes" id="UP000838756">
    <property type="component" value="Unassembled WGS sequence"/>
</dbReference>
<evidence type="ECO:0000313" key="1">
    <source>
        <dbReference type="EMBL" id="CAH2269504.1"/>
    </source>
</evidence>
<comment type="caution">
    <text evidence="1">The sequence shown here is derived from an EMBL/GenBank/DDBJ whole genome shotgun (WGS) entry which is preliminary data.</text>
</comment>
<reference evidence="1" key="1">
    <citation type="submission" date="2022-03" db="EMBL/GenBank/DDBJ databases">
        <authorList>
            <person name="Lindestad O."/>
        </authorList>
    </citation>
    <scope>NUCLEOTIDE SEQUENCE</scope>
</reference>
<protein>
    <submittedName>
        <fullName evidence="1">Jg943 protein</fullName>
    </submittedName>
</protein>
<gene>
    <name evidence="1" type="primary">jg943</name>
    <name evidence="1" type="ORF">PAEG_LOCUS27715</name>
</gene>
<dbReference type="PANTHER" id="PTHR33395">
    <property type="entry name" value="TRANSCRIPTASE, PUTATIVE-RELATED-RELATED"/>
    <property type="match status" value="1"/>
</dbReference>
<keyword evidence="2" id="KW-1185">Reference proteome</keyword>